<gene>
    <name evidence="1" type="ORF">PHYPA_006358</name>
    <name evidence="2" type="ORF">PHYPA_006360</name>
</gene>
<dbReference type="EMBL" id="ABEU02000004">
    <property type="protein sequence ID" value="PNR55461.1"/>
    <property type="molecule type" value="Genomic_DNA"/>
</dbReference>
<dbReference type="Proteomes" id="UP000006727">
    <property type="component" value="Chromosome 4"/>
</dbReference>
<dbReference type="InParanoid" id="A0A2K1KNX5"/>
<reference evidence="1 4" key="1">
    <citation type="journal article" date="2008" name="Science">
        <title>The Physcomitrella genome reveals evolutionary insights into the conquest of land by plants.</title>
        <authorList>
            <person name="Rensing S."/>
            <person name="Lang D."/>
            <person name="Zimmer A."/>
            <person name="Terry A."/>
            <person name="Salamov A."/>
            <person name="Shapiro H."/>
            <person name="Nishiyama T."/>
            <person name="Perroud P.-F."/>
            <person name="Lindquist E."/>
            <person name="Kamisugi Y."/>
            <person name="Tanahashi T."/>
            <person name="Sakakibara K."/>
            <person name="Fujita T."/>
            <person name="Oishi K."/>
            <person name="Shin-I T."/>
            <person name="Kuroki Y."/>
            <person name="Toyoda A."/>
            <person name="Suzuki Y."/>
            <person name="Hashimoto A."/>
            <person name="Yamaguchi K."/>
            <person name="Sugano A."/>
            <person name="Kohara Y."/>
            <person name="Fujiyama A."/>
            <person name="Anterola A."/>
            <person name="Aoki S."/>
            <person name="Ashton N."/>
            <person name="Barbazuk W.B."/>
            <person name="Barker E."/>
            <person name="Bennetzen J."/>
            <person name="Bezanilla M."/>
            <person name="Blankenship R."/>
            <person name="Cho S.H."/>
            <person name="Dutcher S."/>
            <person name="Estelle M."/>
            <person name="Fawcett J.A."/>
            <person name="Gundlach H."/>
            <person name="Hanada K."/>
            <person name="Heyl A."/>
            <person name="Hicks K.A."/>
            <person name="Hugh J."/>
            <person name="Lohr M."/>
            <person name="Mayer K."/>
            <person name="Melkozernov A."/>
            <person name="Murata T."/>
            <person name="Nelson D."/>
            <person name="Pils B."/>
            <person name="Prigge M."/>
            <person name="Reiss B."/>
            <person name="Renner T."/>
            <person name="Rombauts S."/>
            <person name="Rushton P."/>
            <person name="Sanderfoot A."/>
            <person name="Schween G."/>
            <person name="Shiu S.-H."/>
            <person name="Stueber K."/>
            <person name="Theodoulou F.L."/>
            <person name="Tu H."/>
            <person name="Van de Peer Y."/>
            <person name="Verrier P.J."/>
            <person name="Waters E."/>
            <person name="Wood A."/>
            <person name="Yang L."/>
            <person name="Cove D."/>
            <person name="Cuming A."/>
            <person name="Hasebe M."/>
            <person name="Lucas S."/>
            <person name="Mishler D.B."/>
            <person name="Reski R."/>
            <person name="Grigoriev I."/>
            <person name="Quatrano R.S."/>
            <person name="Boore J.L."/>
        </authorList>
    </citation>
    <scope>NUCLEOTIDE SEQUENCE [LARGE SCALE GENOMIC DNA]</scope>
    <source>
        <strain evidence="3 4">cv. Gransden 2004</strain>
    </source>
</reference>
<dbReference type="AlphaFoldDB" id="A0A2K1KNX5"/>
<protein>
    <submittedName>
        <fullName evidence="1 3">Uncharacterized protein</fullName>
    </submittedName>
</protein>
<reference evidence="1 4" key="2">
    <citation type="journal article" date="2018" name="Plant J.">
        <title>The Physcomitrella patens chromosome-scale assembly reveals moss genome structure and evolution.</title>
        <authorList>
            <person name="Lang D."/>
            <person name="Ullrich K.K."/>
            <person name="Murat F."/>
            <person name="Fuchs J."/>
            <person name="Jenkins J."/>
            <person name="Haas F.B."/>
            <person name="Piednoel M."/>
            <person name="Gundlach H."/>
            <person name="Van Bel M."/>
            <person name="Meyberg R."/>
            <person name="Vives C."/>
            <person name="Morata J."/>
            <person name="Symeonidi A."/>
            <person name="Hiss M."/>
            <person name="Muchero W."/>
            <person name="Kamisugi Y."/>
            <person name="Saleh O."/>
            <person name="Blanc G."/>
            <person name="Decker E.L."/>
            <person name="van Gessel N."/>
            <person name="Grimwood J."/>
            <person name="Hayes R.D."/>
            <person name="Graham S.W."/>
            <person name="Gunter L.E."/>
            <person name="McDaniel S.F."/>
            <person name="Hoernstein S.N.W."/>
            <person name="Larsson A."/>
            <person name="Li F.W."/>
            <person name="Perroud P.F."/>
            <person name="Phillips J."/>
            <person name="Ranjan P."/>
            <person name="Rokshar D.S."/>
            <person name="Rothfels C.J."/>
            <person name="Schneider L."/>
            <person name="Shu S."/>
            <person name="Stevenson D.W."/>
            <person name="Thummler F."/>
            <person name="Tillich M."/>
            <person name="Villarreal Aguilar J.C."/>
            <person name="Widiez T."/>
            <person name="Wong G.K."/>
            <person name="Wymore A."/>
            <person name="Zhang Y."/>
            <person name="Zimmer A.D."/>
            <person name="Quatrano R.S."/>
            <person name="Mayer K.F.X."/>
            <person name="Goodstein D."/>
            <person name="Casacuberta J.M."/>
            <person name="Vandepoele K."/>
            <person name="Reski R."/>
            <person name="Cuming A.C."/>
            <person name="Tuskan G.A."/>
            <person name="Maumus F."/>
            <person name="Salse J."/>
            <person name="Schmutz J."/>
            <person name="Rensing S.A."/>
        </authorList>
    </citation>
    <scope>NUCLEOTIDE SEQUENCE [LARGE SCALE GENOMIC DNA]</scope>
    <source>
        <strain evidence="3 4">cv. Gransden 2004</strain>
    </source>
</reference>
<dbReference type="EnsemblPlants" id="Pp3c4_17346V3.1">
    <property type="protein sequence ID" value="PAC:32919702.CDS.1"/>
    <property type="gene ID" value="Pp3c4_17346"/>
</dbReference>
<dbReference type="EMBL" id="ABEU02000004">
    <property type="protein sequence ID" value="PNR55463.1"/>
    <property type="molecule type" value="Genomic_DNA"/>
</dbReference>
<keyword evidence="4" id="KW-1185">Reference proteome</keyword>
<reference evidence="3" key="3">
    <citation type="submission" date="2020-12" db="UniProtKB">
        <authorList>
            <consortium name="EnsemblPlants"/>
        </authorList>
    </citation>
    <scope>IDENTIFICATION</scope>
</reference>
<evidence type="ECO:0000313" key="2">
    <source>
        <dbReference type="EMBL" id="PNR55463.1"/>
    </source>
</evidence>
<dbReference type="EnsemblPlants" id="Pp3c4_17290V3.1">
    <property type="protein sequence ID" value="PAC:32920476.CDS.1"/>
    <property type="gene ID" value="Pp3c4_17290"/>
</dbReference>
<organism evidence="1">
    <name type="scientific">Physcomitrium patens</name>
    <name type="common">Spreading-leaved earth moss</name>
    <name type="synonym">Physcomitrella patens</name>
    <dbReference type="NCBI Taxonomy" id="3218"/>
    <lineage>
        <taxon>Eukaryota</taxon>
        <taxon>Viridiplantae</taxon>
        <taxon>Streptophyta</taxon>
        <taxon>Embryophyta</taxon>
        <taxon>Bryophyta</taxon>
        <taxon>Bryophytina</taxon>
        <taxon>Bryopsida</taxon>
        <taxon>Funariidae</taxon>
        <taxon>Funariales</taxon>
        <taxon>Funariaceae</taxon>
        <taxon>Physcomitrium</taxon>
    </lineage>
</organism>
<evidence type="ECO:0000313" key="1">
    <source>
        <dbReference type="EMBL" id="PNR55461.1"/>
    </source>
</evidence>
<name>A0A2K1KNX5_PHYPA</name>
<dbReference type="EnsemblPlants" id="Pp3c4_17290V3.2">
    <property type="protein sequence ID" value="PAC:32920477.CDS.1"/>
    <property type="gene ID" value="Pp3c4_17290"/>
</dbReference>
<dbReference type="Gramene" id="Pp3c4_17290V3.1">
    <property type="protein sequence ID" value="PAC:32920476.CDS.1"/>
    <property type="gene ID" value="Pp3c4_17290"/>
</dbReference>
<dbReference type="Gramene" id="Pp3c4_17290V3.2">
    <property type="protein sequence ID" value="PAC:32920477.CDS.1"/>
    <property type="gene ID" value="Pp3c4_17290"/>
</dbReference>
<dbReference type="Gramene" id="Pp3c4_17346V3.1">
    <property type="protein sequence ID" value="PAC:32919702.CDS.1"/>
    <property type="gene ID" value="Pp3c4_17346"/>
</dbReference>
<evidence type="ECO:0000313" key="3">
    <source>
        <dbReference type="EnsemblPlants" id="PAC:32919702.CDS.1"/>
    </source>
</evidence>
<evidence type="ECO:0000313" key="4">
    <source>
        <dbReference type="Proteomes" id="UP000006727"/>
    </source>
</evidence>
<accession>A0A2K1KNX5</accession>
<proteinExistence type="predicted"/>
<sequence>MSGLLSAAKAVCAETMFIISEPGFVGLCFWIVTRMNWPHSLPAPKRDGLVLSWRVRFLKTLLALNKNARS</sequence>